<dbReference type="InterPro" id="IPR027417">
    <property type="entry name" value="P-loop_NTPase"/>
</dbReference>
<dbReference type="SMART" id="SM00989">
    <property type="entry name" value="V4R"/>
    <property type="match status" value="1"/>
</dbReference>
<dbReference type="SUPFAM" id="SSF46689">
    <property type="entry name" value="Homeodomain-like"/>
    <property type="match status" value="1"/>
</dbReference>
<dbReference type="InterPro" id="IPR058031">
    <property type="entry name" value="AAA_lid_NorR"/>
</dbReference>
<keyword evidence="4" id="KW-0238">DNA-binding</keyword>
<evidence type="ECO:0000313" key="8">
    <source>
        <dbReference type="EMBL" id="PMS19308.1"/>
    </source>
</evidence>
<evidence type="ECO:0000313" key="7">
    <source>
        <dbReference type="EMBL" id="CAB3742801.1"/>
    </source>
</evidence>
<evidence type="ECO:0000313" key="10">
    <source>
        <dbReference type="Proteomes" id="UP000494205"/>
    </source>
</evidence>
<dbReference type="Pfam" id="PF06505">
    <property type="entry name" value="XylR_N"/>
    <property type="match status" value="1"/>
</dbReference>
<dbReference type="InterPro" id="IPR025662">
    <property type="entry name" value="Sigma_54_int_dom_ATP-bd_1"/>
</dbReference>
<dbReference type="Pfam" id="PF02830">
    <property type="entry name" value="V4R"/>
    <property type="match status" value="1"/>
</dbReference>
<evidence type="ECO:0000256" key="2">
    <source>
        <dbReference type="ARBA" id="ARBA00022840"/>
    </source>
</evidence>
<dbReference type="EMBL" id="PNXY01000060">
    <property type="protein sequence ID" value="PMS19308.1"/>
    <property type="molecule type" value="Genomic_DNA"/>
</dbReference>
<dbReference type="SMART" id="SM00382">
    <property type="entry name" value="AAA"/>
    <property type="match status" value="1"/>
</dbReference>
<evidence type="ECO:0000313" key="9">
    <source>
        <dbReference type="Proteomes" id="UP000235659"/>
    </source>
</evidence>
<keyword evidence="1" id="KW-0547">Nucleotide-binding</keyword>
<evidence type="ECO:0000256" key="1">
    <source>
        <dbReference type="ARBA" id="ARBA00022741"/>
    </source>
</evidence>
<evidence type="ECO:0000259" key="6">
    <source>
        <dbReference type="PROSITE" id="PS50045"/>
    </source>
</evidence>
<dbReference type="InterPro" id="IPR002078">
    <property type="entry name" value="Sigma_54_int"/>
</dbReference>
<dbReference type="PROSITE" id="PS00675">
    <property type="entry name" value="SIGMA54_INTERACT_1"/>
    <property type="match status" value="1"/>
</dbReference>
<dbReference type="CDD" id="cd00009">
    <property type="entry name" value="AAA"/>
    <property type="match status" value="1"/>
</dbReference>
<dbReference type="PROSITE" id="PS50045">
    <property type="entry name" value="SIGMA54_INTERACT_4"/>
    <property type="match status" value="1"/>
</dbReference>
<evidence type="ECO:0000256" key="4">
    <source>
        <dbReference type="ARBA" id="ARBA00023125"/>
    </source>
</evidence>
<dbReference type="PROSITE" id="PS00688">
    <property type="entry name" value="SIGMA54_INTERACT_3"/>
    <property type="match status" value="1"/>
</dbReference>
<keyword evidence="5" id="KW-0804">Transcription</keyword>
<protein>
    <submittedName>
        <fullName evidence="7">Phenol regulator MopR</fullName>
    </submittedName>
    <submittedName>
        <fullName evidence="8">Sigma-54-dependent Fis family transcriptional regulator</fullName>
    </submittedName>
</protein>
<dbReference type="FunFam" id="3.40.50.300:FF:000006">
    <property type="entry name" value="DNA-binding transcriptional regulator NtrC"/>
    <property type="match status" value="1"/>
</dbReference>
<dbReference type="Gene3D" id="3.30.1380.20">
    <property type="entry name" value="Trafficking protein particle complex subunit 3"/>
    <property type="match status" value="1"/>
</dbReference>
<dbReference type="InterPro" id="IPR004096">
    <property type="entry name" value="V4R"/>
</dbReference>
<dbReference type="InterPro" id="IPR009057">
    <property type="entry name" value="Homeodomain-like_sf"/>
</dbReference>
<evidence type="ECO:0000256" key="3">
    <source>
        <dbReference type="ARBA" id="ARBA00023015"/>
    </source>
</evidence>
<dbReference type="RefSeq" id="WP_102636626.1">
    <property type="nucleotide sequence ID" value="NZ_CADIJZ010000054.1"/>
</dbReference>
<dbReference type="SUPFAM" id="SSF111126">
    <property type="entry name" value="Ligand-binding domain in the NO signalling and Golgi transport"/>
    <property type="match status" value="1"/>
</dbReference>
<dbReference type="Proteomes" id="UP000494205">
    <property type="component" value="Unassembled WGS sequence"/>
</dbReference>
<dbReference type="GO" id="GO:0043565">
    <property type="term" value="F:sequence-specific DNA binding"/>
    <property type="evidence" value="ECO:0007669"/>
    <property type="project" value="InterPro"/>
</dbReference>
<dbReference type="PANTHER" id="PTHR32071:SF117">
    <property type="entry name" value="PTS-DEPENDENT DIHYDROXYACETONE KINASE OPERON REGULATORY PROTEIN-RELATED"/>
    <property type="match status" value="1"/>
</dbReference>
<evidence type="ECO:0000256" key="5">
    <source>
        <dbReference type="ARBA" id="ARBA00023163"/>
    </source>
</evidence>
<proteinExistence type="predicted"/>
<dbReference type="PANTHER" id="PTHR32071">
    <property type="entry name" value="TRANSCRIPTIONAL REGULATORY PROTEIN"/>
    <property type="match status" value="1"/>
</dbReference>
<dbReference type="GO" id="GO:0006355">
    <property type="term" value="P:regulation of DNA-templated transcription"/>
    <property type="evidence" value="ECO:0007669"/>
    <property type="project" value="InterPro"/>
</dbReference>
<sequence>MTDSTARFSASMREGIENLSRRLKFVRQEGHIWLGENRMILLHTATVGALRKELVDTLGLERTRGLFTRMGFQSGTRDAELARTLRPTASDFGLLELGPCLHVLEGNVRVTPIEVDIDIANGKYYGDHLWEDSFEAEVHQKIFGLSTDPVCWMQVGYASGYTSALMGRTILYKETLCSGCGDPHCRIVGKPVEEWPDGDEMLKLYTPDPVIETLLQLQSEVENLRSLQQEVAQPEELVGASTGFLAAWGLAQRAASSDVTVLLLGETGVGKERFARALHGVSRRRDKPFVAINCAAMPEELLEAELFGVERGAFTGAHQTRIGRFERADTGTLFLDEVGELSASAQAKLLRVLQEGEFERVGDDRVRKVDVRVVAATNVELTEAVRRGAFRKDLLYRLNVYPVTIPPLRERADDIPRLVERFIAKYSVRHSKRVLGLTDRAIATLRAYAWPGNVRELENAVERGVILARAGGQITERDLFTALPESADDSAASLDERGHPLRENAGVADALFDHMMREGIPLDRVENMLIEAAVERAGGNLSQAARMLGITRPQLAYRWRNRDKAAQTADK</sequence>
<dbReference type="EMBL" id="CADIJZ010000054">
    <property type="protein sequence ID" value="CAB3742801.1"/>
    <property type="molecule type" value="Genomic_DNA"/>
</dbReference>
<dbReference type="Pfam" id="PF00158">
    <property type="entry name" value="Sigma54_activat"/>
    <property type="match status" value="1"/>
</dbReference>
<dbReference type="OrthoDB" id="9761705at2"/>
<dbReference type="InterPro" id="IPR025943">
    <property type="entry name" value="Sigma_54_int_dom_ATP-bd_2"/>
</dbReference>
<dbReference type="PRINTS" id="PR01590">
    <property type="entry name" value="HTHFIS"/>
</dbReference>
<dbReference type="InterPro" id="IPR010523">
    <property type="entry name" value="XylR_N"/>
</dbReference>
<dbReference type="SUPFAM" id="SSF52540">
    <property type="entry name" value="P-loop containing nucleoside triphosphate hydrolases"/>
    <property type="match status" value="1"/>
</dbReference>
<gene>
    <name evidence="7" type="primary">mopR</name>
    <name evidence="8" type="ORF">C0Z16_35430</name>
    <name evidence="7" type="ORF">LMG27174_06913</name>
</gene>
<dbReference type="Gene3D" id="3.40.50.300">
    <property type="entry name" value="P-loop containing nucleotide triphosphate hydrolases"/>
    <property type="match status" value="1"/>
</dbReference>
<dbReference type="InterPro" id="IPR024096">
    <property type="entry name" value="NO_sig/Golgi_transp_ligand-bd"/>
</dbReference>
<reference evidence="7 10" key="2">
    <citation type="submission" date="2020-04" db="EMBL/GenBank/DDBJ databases">
        <authorList>
            <person name="De Canck E."/>
        </authorList>
    </citation>
    <scope>NUCLEOTIDE SEQUENCE [LARGE SCALE GENOMIC DNA]</scope>
    <source>
        <strain evidence="7 10">LMG 27174</strain>
    </source>
</reference>
<keyword evidence="9" id="KW-1185">Reference proteome</keyword>
<dbReference type="Pfam" id="PF25601">
    <property type="entry name" value="AAA_lid_14"/>
    <property type="match status" value="1"/>
</dbReference>
<keyword evidence="2" id="KW-0067">ATP-binding</keyword>
<dbReference type="Proteomes" id="UP000235659">
    <property type="component" value="Unassembled WGS sequence"/>
</dbReference>
<dbReference type="InterPro" id="IPR025944">
    <property type="entry name" value="Sigma_54_int_dom_CS"/>
</dbReference>
<dbReference type="Gene3D" id="1.10.10.60">
    <property type="entry name" value="Homeodomain-like"/>
    <property type="match status" value="1"/>
</dbReference>
<keyword evidence="3" id="KW-0805">Transcription regulation</keyword>
<dbReference type="Pfam" id="PF02954">
    <property type="entry name" value="HTH_8"/>
    <property type="match status" value="1"/>
</dbReference>
<dbReference type="Gene3D" id="1.10.8.60">
    <property type="match status" value="1"/>
</dbReference>
<dbReference type="AlphaFoldDB" id="A0A2N7VQ65"/>
<feature type="domain" description="Sigma-54 factor interaction" evidence="6">
    <location>
        <begin position="237"/>
        <end position="466"/>
    </location>
</feature>
<dbReference type="PROSITE" id="PS00676">
    <property type="entry name" value="SIGMA54_INTERACT_2"/>
    <property type="match status" value="1"/>
</dbReference>
<reference evidence="8 9" key="1">
    <citation type="submission" date="2018-01" db="EMBL/GenBank/DDBJ databases">
        <title>Whole genome analyses suggest that Burkholderia sensu lato contains two further novel genera in the rhizoxinica-symbiotica group Mycetohabitans gen. nov., and Trinickia gen. nov.: implications for the evolution of diazotrophy and nodulation in the Burkholderiaceae.</title>
        <authorList>
            <person name="Estrada-de los Santos P."/>
            <person name="Palmer M."/>
            <person name="Chavez-Ramirez B."/>
            <person name="Beukes C."/>
            <person name="Steenkamp E.T."/>
            <person name="Hirsch A.M."/>
            <person name="Manyaka P."/>
            <person name="Maluk M."/>
            <person name="Lafos M."/>
            <person name="Crook M."/>
            <person name="Gross E."/>
            <person name="Simon M.F."/>
            <person name="Bueno dos Reis Junior F."/>
            <person name="Poole P.S."/>
            <person name="Venter S.N."/>
            <person name="James E.K."/>
        </authorList>
    </citation>
    <scope>NUCLEOTIDE SEQUENCE [LARGE SCALE GENOMIC DNA]</scope>
    <source>
        <strain evidence="8 9">WSM 3937</strain>
    </source>
</reference>
<accession>A0A2N7VQ65</accession>
<organism evidence="7 10">
    <name type="scientific">Paraburkholderia rhynchosiae</name>
    <dbReference type="NCBI Taxonomy" id="487049"/>
    <lineage>
        <taxon>Bacteria</taxon>
        <taxon>Pseudomonadati</taxon>
        <taxon>Pseudomonadota</taxon>
        <taxon>Betaproteobacteria</taxon>
        <taxon>Burkholderiales</taxon>
        <taxon>Burkholderiaceae</taxon>
        <taxon>Paraburkholderia</taxon>
    </lineage>
</organism>
<dbReference type="GO" id="GO:0005524">
    <property type="term" value="F:ATP binding"/>
    <property type="evidence" value="ECO:0007669"/>
    <property type="project" value="UniProtKB-KW"/>
</dbReference>
<dbReference type="InterPro" id="IPR003593">
    <property type="entry name" value="AAA+_ATPase"/>
</dbReference>
<name>A0A2N7VQ65_9BURK</name>
<dbReference type="InterPro" id="IPR002197">
    <property type="entry name" value="HTH_Fis"/>
</dbReference>